<dbReference type="OrthoDB" id="515799at2759"/>
<dbReference type="FunFam" id="1.10.10.60:FF:000287">
    <property type="entry name" value="TSL-kinase interacting protein 1"/>
    <property type="match status" value="1"/>
</dbReference>
<dbReference type="InterPro" id="IPR055315">
    <property type="entry name" value="Cramped-like"/>
</dbReference>
<dbReference type="SUPFAM" id="SSF46689">
    <property type="entry name" value="Homeodomain-like"/>
    <property type="match status" value="1"/>
</dbReference>
<dbReference type="Pfam" id="PF00249">
    <property type="entry name" value="Myb_DNA-binding"/>
    <property type="match status" value="1"/>
</dbReference>
<dbReference type="GO" id="GO:0003682">
    <property type="term" value="F:chromatin binding"/>
    <property type="evidence" value="ECO:0000318"/>
    <property type="project" value="GO_Central"/>
</dbReference>
<comment type="caution">
    <text evidence="6">The sequence shown here is derived from an EMBL/GenBank/DDBJ whole genome shotgun (WGS) entry which is preliminary data.</text>
</comment>
<dbReference type="GO" id="GO:0005634">
    <property type="term" value="C:nucleus"/>
    <property type="evidence" value="ECO:0000318"/>
    <property type="project" value="GO_Central"/>
</dbReference>
<evidence type="ECO:0000259" key="5">
    <source>
        <dbReference type="PROSITE" id="PS51293"/>
    </source>
</evidence>
<evidence type="ECO:0000313" key="7">
    <source>
        <dbReference type="Proteomes" id="UP000036987"/>
    </source>
</evidence>
<evidence type="ECO:0000256" key="2">
    <source>
        <dbReference type="ARBA" id="ARBA00023242"/>
    </source>
</evidence>
<keyword evidence="6" id="KW-0808">Transferase</keyword>
<evidence type="ECO:0000256" key="3">
    <source>
        <dbReference type="SAM" id="MobiDB-lite"/>
    </source>
</evidence>
<keyword evidence="1" id="KW-0238">DNA-binding</keyword>
<protein>
    <submittedName>
        <fullName evidence="6">TSL-kinase interacting protein 1</fullName>
    </submittedName>
</protein>
<gene>
    <name evidence="6" type="ORF">ZOSMA_21G00230</name>
</gene>
<name>A0A0K9PJP0_ZOSMR</name>
<evidence type="ECO:0000256" key="1">
    <source>
        <dbReference type="ARBA" id="ARBA00023125"/>
    </source>
</evidence>
<feature type="domain" description="Myb-like" evidence="4">
    <location>
        <begin position="41"/>
        <end position="91"/>
    </location>
</feature>
<proteinExistence type="predicted"/>
<dbReference type="GO" id="GO:0016301">
    <property type="term" value="F:kinase activity"/>
    <property type="evidence" value="ECO:0007669"/>
    <property type="project" value="UniProtKB-KW"/>
</dbReference>
<reference evidence="7" key="1">
    <citation type="journal article" date="2016" name="Nature">
        <title>The genome of the seagrass Zostera marina reveals angiosperm adaptation to the sea.</title>
        <authorList>
            <person name="Olsen J.L."/>
            <person name="Rouze P."/>
            <person name="Verhelst B."/>
            <person name="Lin Y.-C."/>
            <person name="Bayer T."/>
            <person name="Collen J."/>
            <person name="Dattolo E."/>
            <person name="De Paoli E."/>
            <person name="Dittami S."/>
            <person name="Maumus F."/>
            <person name="Michel G."/>
            <person name="Kersting A."/>
            <person name="Lauritano C."/>
            <person name="Lohaus R."/>
            <person name="Toepel M."/>
            <person name="Tonon T."/>
            <person name="Vanneste K."/>
            <person name="Amirebrahimi M."/>
            <person name="Brakel J."/>
            <person name="Bostroem C."/>
            <person name="Chovatia M."/>
            <person name="Grimwood J."/>
            <person name="Jenkins J.W."/>
            <person name="Jueterbock A."/>
            <person name="Mraz A."/>
            <person name="Stam W.T."/>
            <person name="Tice H."/>
            <person name="Bornberg-Bauer E."/>
            <person name="Green P.J."/>
            <person name="Pearson G.A."/>
            <person name="Procaccini G."/>
            <person name="Duarte C.M."/>
            <person name="Schmutz J."/>
            <person name="Reusch T.B.H."/>
            <person name="Van de Peer Y."/>
        </authorList>
    </citation>
    <scope>NUCLEOTIDE SEQUENCE [LARGE SCALE GENOMIC DNA]</scope>
    <source>
        <strain evidence="7">cv. Finnish</strain>
    </source>
</reference>
<dbReference type="PANTHER" id="PTHR21677:SF1">
    <property type="entry name" value="PROTEIN CRAMPED-LIKE"/>
    <property type="match status" value="1"/>
</dbReference>
<dbReference type="InterPro" id="IPR017884">
    <property type="entry name" value="SANT_dom"/>
</dbReference>
<accession>A0A0K9PJP0</accession>
<feature type="compositionally biased region" description="Low complexity" evidence="3">
    <location>
        <begin position="744"/>
        <end position="757"/>
    </location>
</feature>
<dbReference type="InterPro" id="IPR009057">
    <property type="entry name" value="Homeodomain-like_sf"/>
</dbReference>
<dbReference type="PROSITE" id="PS50090">
    <property type="entry name" value="MYB_LIKE"/>
    <property type="match status" value="1"/>
</dbReference>
<dbReference type="Proteomes" id="UP000036987">
    <property type="component" value="Unassembled WGS sequence"/>
</dbReference>
<feature type="region of interest" description="Disordered" evidence="3">
    <location>
        <begin position="741"/>
        <end position="763"/>
    </location>
</feature>
<dbReference type="EMBL" id="LFYR01000785">
    <property type="protein sequence ID" value="KMZ69171.1"/>
    <property type="molecule type" value="Genomic_DNA"/>
</dbReference>
<keyword evidence="7" id="KW-1185">Reference proteome</keyword>
<dbReference type="GO" id="GO:0007389">
    <property type="term" value="P:pattern specification process"/>
    <property type="evidence" value="ECO:0000318"/>
    <property type="project" value="GO_Central"/>
</dbReference>
<feature type="domain" description="SANT" evidence="5">
    <location>
        <begin position="49"/>
        <end position="95"/>
    </location>
</feature>
<dbReference type="SMART" id="SM00717">
    <property type="entry name" value="SANT"/>
    <property type="match status" value="1"/>
</dbReference>
<dbReference type="OMA" id="ADLYWAD"/>
<feature type="region of interest" description="Disordered" evidence="3">
    <location>
        <begin position="504"/>
        <end position="530"/>
    </location>
</feature>
<evidence type="ECO:0000259" key="4">
    <source>
        <dbReference type="PROSITE" id="PS50090"/>
    </source>
</evidence>
<organism evidence="6 7">
    <name type="scientific">Zostera marina</name>
    <name type="common">Eelgrass</name>
    <dbReference type="NCBI Taxonomy" id="29655"/>
    <lineage>
        <taxon>Eukaryota</taxon>
        <taxon>Viridiplantae</taxon>
        <taxon>Streptophyta</taxon>
        <taxon>Embryophyta</taxon>
        <taxon>Tracheophyta</taxon>
        <taxon>Spermatophyta</taxon>
        <taxon>Magnoliopsida</taxon>
        <taxon>Liliopsida</taxon>
        <taxon>Zosteraceae</taxon>
        <taxon>Zostera</taxon>
    </lineage>
</organism>
<keyword evidence="2" id="KW-0539">Nucleus</keyword>
<dbReference type="STRING" id="29655.A0A0K9PJP0"/>
<evidence type="ECO:0000313" key="6">
    <source>
        <dbReference type="EMBL" id="KMZ69171.1"/>
    </source>
</evidence>
<dbReference type="PANTHER" id="PTHR21677">
    <property type="entry name" value="CRAMPED PROTEIN"/>
    <property type="match status" value="1"/>
</dbReference>
<keyword evidence="6" id="KW-0418">Kinase</keyword>
<dbReference type="PROSITE" id="PS51293">
    <property type="entry name" value="SANT"/>
    <property type="match status" value="1"/>
</dbReference>
<dbReference type="CDD" id="cd00167">
    <property type="entry name" value="SANT"/>
    <property type="match status" value="1"/>
</dbReference>
<feature type="compositionally biased region" description="Basic and acidic residues" evidence="3">
    <location>
        <begin position="514"/>
        <end position="524"/>
    </location>
</feature>
<dbReference type="GO" id="GO:0003677">
    <property type="term" value="F:DNA binding"/>
    <property type="evidence" value="ECO:0007669"/>
    <property type="project" value="UniProtKB-KW"/>
</dbReference>
<dbReference type="InterPro" id="IPR001005">
    <property type="entry name" value="SANT/Myb"/>
</dbReference>
<sequence length="763" mass="85537">MGSLPKESIKISIPHEKLTVKDGDTSFPSSLVSDLQKPAKKPTRQWAAWTRQEEENFFNALRQVGKNFEKITGRVQSKNKDQVRHYYYRLVRRMNKLLGPGFDLDAKNSKDTISAMLRWWSLLEKYSCTASKLHLKPRRFKIFIEALAHQLLKDRNKTRRKQAANEETYSFIPSIPASNTSKESGNEITPVKLLLLDNQKNQKLGFTKRSSLKGSINADINCSRGGFSIGGKSIKQNRRTGLIASTAYKRWEKAAVAGVSLVADAAEQLEKTDDMINSSKHASFNIQSLEHRDNVGCTVHPMPSSPLGDICSSHLSGGCVQAFSKLKLQLFPVDDVARKILEKDDYNPHLELTLSVRKRISSILEHLNRKWEKSRTALGELTLLPYDVQVSDLMNCQKWTLIDKDARADDVYRAVGRPDIFRLRYGWLSNSVLESQNLQSPPASFHFASDLQFKECAQNVDSVDPERFTKVGDGHQSDNFFDSPNVVPETELANISLKSKNLHGESLQQNISQKESENEKKQQSDEENLVSNKIPKLSAFEWADTLTNISIGDLLSEASKGMDSMSNYRPVDANMTTPGQIIPFSCDSFDAAIAAHLSGCKDLENTSNRISQSSVWEAEDTCDEFSFKKIREDRNIPCTSDGLGSPIINTDSTGFRDLFKNVSETEPKEVFSQETHEIQNHLGLGDIFWPDSMAAFDLDIQSFPRYLDQDMILGDSLNGLSRLIANSLDAFQNLSFSGLERKTPSAAESEEVASPSSIIKGEK</sequence>
<dbReference type="Gene3D" id="1.20.58.1880">
    <property type="match status" value="1"/>
</dbReference>
<dbReference type="AlphaFoldDB" id="A0A0K9PJP0"/>